<comment type="cofactor">
    <cofactor evidence="2">
        <name>heme</name>
        <dbReference type="ChEBI" id="CHEBI:30413"/>
    </cofactor>
</comment>
<dbReference type="AlphaFoldDB" id="A0A9X0QUR1"/>
<dbReference type="InterPro" id="IPR050121">
    <property type="entry name" value="Cytochrome_P450_monoxygenase"/>
</dbReference>
<evidence type="ECO:0000313" key="4">
    <source>
        <dbReference type="Proteomes" id="UP000600101"/>
    </source>
</evidence>
<dbReference type="PANTHER" id="PTHR24305:SF166">
    <property type="entry name" value="CYTOCHROME P450 12A4, MITOCHONDRIAL-RELATED"/>
    <property type="match status" value="1"/>
</dbReference>
<reference evidence="3" key="1">
    <citation type="submission" date="2020-08" db="EMBL/GenBank/DDBJ databases">
        <authorList>
            <person name="Hu Y."/>
            <person name="Nguyen S.V."/>
            <person name="Li F."/>
            <person name="Fanning S."/>
        </authorList>
    </citation>
    <scope>NUCLEOTIDE SEQUENCE</scope>
    <source>
        <strain evidence="3">SYSU D8009</strain>
    </source>
</reference>
<dbReference type="InterPro" id="IPR036396">
    <property type="entry name" value="Cyt_P450_sf"/>
</dbReference>
<dbReference type="InterPro" id="IPR002401">
    <property type="entry name" value="Cyt_P450_E_grp-I"/>
</dbReference>
<dbReference type="EMBL" id="JACOMF010000002">
    <property type="protein sequence ID" value="MBC4014166.1"/>
    <property type="molecule type" value="Genomic_DNA"/>
</dbReference>
<dbReference type="Gene3D" id="1.10.630.10">
    <property type="entry name" value="Cytochrome P450"/>
    <property type="match status" value="1"/>
</dbReference>
<proteinExistence type="inferred from homology"/>
<evidence type="ECO:0000313" key="3">
    <source>
        <dbReference type="EMBL" id="MBC4014166.1"/>
    </source>
</evidence>
<evidence type="ECO:0000256" key="2">
    <source>
        <dbReference type="PIRSR" id="PIRSR602401-1"/>
    </source>
</evidence>
<dbReference type="InterPro" id="IPR001128">
    <property type="entry name" value="Cyt_P450"/>
</dbReference>
<gene>
    <name evidence="3" type="ORF">H7965_02420</name>
</gene>
<accession>A0A9X0QUR1</accession>
<dbReference type="PRINTS" id="PR00463">
    <property type="entry name" value="EP450I"/>
</dbReference>
<protein>
    <submittedName>
        <fullName evidence="3">Cytochrome P450</fullName>
    </submittedName>
</protein>
<keyword evidence="4" id="KW-1185">Reference proteome</keyword>
<keyword evidence="2" id="KW-0349">Heme</keyword>
<dbReference type="GO" id="GO:0004497">
    <property type="term" value="F:monooxygenase activity"/>
    <property type="evidence" value="ECO:0007669"/>
    <property type="project" value="InterPro"/>
</dbReference>
<dbReference type="PANTHER" id="PTHR24305">
    <property type="entry name" value="CYTOCHROME P450"/>
    <property type="match status" value="1"/>
</dbReference>
<dbReference type="GO" id="GO:0020037">
    <property type="term" value="F:heme binding"/>
    <property type="evidence" value="ECO:0007669"/>
    <property type="project" value="InterPro"/>
</dbReference>
<evidence type="ECO:0000256" key="1">
    <source>
        <dbReference type="ARBA" id="ARBA00010617"/>
    </source>
</evidence>
<feature type="binding site" description="axial binding residue" evidence="2">
    <location>
        <position position="386"/>
    </location>
    <ligand>
        <name>heme</name>
        <dbReference type="ChEBI" id="CHEBI:30413"/>
    </ligand>
    <ligandPart>
        <name>Fe</name>
        <dbReference type="ChEBI" id="CHEBI:18248"/>
    </ligandPart>
</feature>
<dbReference type="Proteomes" id="UP000600101">
    <property type="component" value="Unassembled WGS sequence"/>
</dbReference>
<dbReference type="GO" id="GO:0016705">
    <property type="term" value="F:oxidoreductase activity, acting on paired donors, with incorporation or reduction of molecular oxygen"/>
    <property type="evidence" value="ECO:0007669"/>
    <property type="project" value="InterPro"/>
</dbReference>
<comment type="similarity">
    <text evidence="1">Belongs to the cytochrome P450 family.</text>
</comment>
<keyword evidence="2" id="KW-0408">Iron</keyword>
<dbReference type="Pfam" id="PF00067">
    <property type="entry name" value="p450"/>
    <property type="match status" value="1"/>
</dbReference>
<name>A0A9X0QUR1_9PROT</name>
<dbReference type="PRINTS" id="PR00385">
    <property type="entry name" value="P450"/>
</dbReference>
<organism evidence="3 4">
    <name type="scientific">Siccirubricoccus deserti</name>
    <dbReference type="NCBI Taxonomy" id="2013562"/>
    <lineage>
        <taxon>Bacteria</taxon>
        <taxon>Pseudomonadati</taxon>
        <taxon>Pseudomonadota</taxon>
        <taxon>Alphaproteobacteria</taxon>
        <taxon>Acetobacterales</taxon>
        <taxon>Roseomonadaceae</taxon>
        <taxon>Siccirubricoccus</taxon>
    </lineage>
</organism>
<comment type="caution">
    <text evidence="3">The sequence shown here is derived from an EMBL/GenBank/DDBJ whole genome shotgun (WGS) entry which is preliminary data.</text>
</comment>
<sequence>MLRRLRRNMLEIWTDRQFSEPLIATAVLGRRILICNSPETVQDAFIRQAEAFERKTPQMRHALEPLVGDGLIISDGLVWKDRRRVVAPVTHASRIGALAGVMTAAAAERGEAWAARDPAEPIDMLAEMGALAAEVICRSVFGLRLGDADAGQVVAAFAAYQRKVGAGDLLGLIGAPAWVQRLRGLRLRPEVRRIHAVLDGMIAAVLDMPDEREAKGDASLLRAMAAATLRESGQPMSRAAFRNEAATLFLAGHETSASTLAWCWFLLSQDGGSAARLRAEAAAALGGRPAEFGDLPALPFTRAVVEETLRLYPPIPVLAREAQREVTLAGHQLPKGGIVMVVPWLLHRHRALWEAPDAFLPDRFLPGAPPRPRHGYVPFSLGPRVCTGAHFAMAEAVIVLATLAQRFAPRLAPGVTVQPVARLTLRPGETLPMLLDRA</sequence>
<keyword evidence="2" id="KW-0479">Metal-binding</keyword>
<dbReference type="GO" id="GO:0005506">
    <property type="term" value="F:iron ion binding"/>
    <property type="evidence" value="ECO:0007669"/>
    <property type="project" value="InterPro"/>
</dbReference>
<dbReference type="SUPFAM" id="SSF48264">
    <property type="entry name" value="Cytochrome P450"/>
    <property type="match status" value="1"/>
</dbReference>